<dbReference type="AlphaFoldDB" id="A0A158KVE5"/>
<dbReference type="Gene3D" id="2.60.120.10">
    <property type="entry name" value="Jelly Rolls"/>
    <property type="match status" value="1"/>
</dbReference>
<comment type="caution">
    <text evidence="1">The sequence shown here is derived from an EMBL/GenBank/DDBJ whole genome shotgun (WGS) entry which is preliminary data.</text>
</comment>
<name>A0A158KVE5_9BURK</name>
<protein>
    <recommendedName>
        <fullName evidence="3">Cupin</fullName>
    </recommendedName>
</protein>
<dbReference type="OrthoDB" id="8756764at2"/>
<dbReference type="InterPro" id="IPR014710">
    <property type="entry name" value="RmlC-like_jellyroll"/>
</dbReference>
<evidence type="ECO:0000313" key="1">
    <source>
        <dbReference type="EMBL" id="SAL85128.1"/>
    </source>
</evidence>
<evidence type="ECO:0000313" key="2">
    <source>
        <dbReference type="Proteomes" id="UP000055019"/>
    </source>
</evidence>
<gene>
    <name evidence="1" type="ORF">AWB74_07182</name>
</gene>
<sequence length="88" mass="9812">MHRDEFLALLSREGFHEVVTVTREPHGSLDVHAHPFEAKALILEGDVTIRIGADASTYRSGELFHLATNIEHSEQYGPQGVSYLVGRK</sequence>
<dbReference type="EMBL" id="FCOM02000057">
    <property type="protein sequence ID" value="SAL85128.1"/>
    <property type="molecule type" value="Genomic_DNA"/>
</dbReference>
<dbReference type="InterPro" id="IPR011051">
    <property type="entry name" value="RmlC_Cupin_sf"/>
</dbReference>
<accession>A0A158KVE5</accession>
<keyword evidence="2" id="KW-1185">Reference proteome</keyword>
<dbReference type="Proteomes" id="UP000055019">
    <property type="component" value="Unassembled WGS sequence"/>
</dbReference>
<organism evidence="1 2">
    <name type="scientific">Caballeronia arvi</name>
    <dbReference type="NCBI Taxonomy" id="1777135"/>
    <lineage>
        <taxon>Bacteria</taxon>
        <taxon>Pseudomonadati</taxon>
        <taxon>Pseudomonadota</taxon>
        <taxon>Betaproteobacteria</taxon>
        <taxon>Burkholderiales</taxon>
        <taxon>Burkholderiaceae</taxon>
        <taxon>Caballeronia</taxon>
    </lineage>
</organism>
<dbReference type="RefSeq" id="WP_061151381.1">
    <property type="nucleotide sequence ID" value="NZ_FCOM02000057.1"/>
</dbReference>
<dbReference type="SUPFAM" id="SSF51182">
    <property type="entry name" value="RmlC-like cupins"/>
    <property type="match status" value="1"/>
</dbReference>
<reference evidence="1" key="1">
    <citation type="submission" date="2016-01" db="EMBL/GenBank/DDBJ databases">
        <authorList>
            <person name="Peeters C."/>
        </authorList>
    </citation>
    <scope>NUCLEOTIDE SEQUENCE [LARGE SCALE GENOMIC DNA]</scope>
    <source>
        <strain evidence="1">LMG 29317</strain>
    </source>
</reference>
<evidence type="ECO:0008006" key="3">
    <source>
        <dbReference type="Google" id="ProtNLM"/>
    </source>
</evidence>
<proteinExistence type="predicted"/>